<dbReference type="Proteomes" id="UP000274756">
    <property type="component" value="Unassembled WGS sequence"/>
</dbReference>
<name>A0A3P7PM02_DRAME</name>
<sequence>MNNGRCQKVCVGCQFRNKRLYDGDRYQKDDTVFECEVRPDKYGHKPVGCVVRDERGEAIERILGCRWYQKTKNSKIEQICLLENNKTIVKTLGCVFVYKGYDTLFVYPGTYTIWNQPLNNAPIGVACKVSFMGPSLPMLKFFTVKVKR</sequence>
<dbReference type="AlphaFoldDB" id="A0A3P7PM02"/>
<gene>
    <name evidence="2" type="ORF">DME_LOCUS5353</name>
</gene>
<proteinExistence type="predicted"/>
<dbReference type="EMBL" id="UYYG01001152">
    <property type="protein sequence ID" value="VDN55380.1"/>
    <property type="molecule type" value="Genomic_DNA"/>
</dbReference>
<dbReference type="OrthoDB" id="5911931at2759"/>
<dbReference type="STRING" id="318479.A0A3P7PM02"/>
<dbReference type="Pfam" id="PF23003">
    <property type="entry name" value="Fn1_2"/>
    <property type="match status" value="1"/>
</dbReference>
<keyword evidence="3" id="KW-1185">Reference proteome</keyword>
<dbReference type="InterPro" id="IPR055119">
    <property type="entry name" value="Mig18_Fn1"/>
</dbReference>
<evidence type="ECO:0000313" key="2">
    <source>
        <dbReference type="EMBL" id="VDN55380.1"/>
    </source>
</evidence>
<reference evidence="2 3" key="1">
    <citation type="submission" date="2018-11" db="EMBL/GenBank/DDBJ databases">
        <authorList>
            <consortium name="Pathogen Informatics"/>
        </authorList>
    </citation>
    <scope>NUCLEOTIDE SEQUENCE [LARGE SCALE GENOMIC DNA]</scope>
</reference>
<protein>
    <recommendedName>
        <fullName evidence="1">Abnormal cell migration protein 18-like fibronectin type I domain-containing protein</fullName>
    </recommendedName>
</protein>
<accession>A0A3P7PM02</accession>
<evidence type="ECO:0000313" key="3">
    <source>
        <dbReference type="Proteomes" id="UP000274756"/>
    </source>
</evidence>
<evidence type="ECO:0000259" key="1">
    <source>
        <dbReference type="Pfam" id="PF23003"/>
    </source>
</evidence>
<organism evidence="2 3">
    <name type="scientific">Dracunculus medinensis</name>
    <name type="common">Guinea worm</name>
    <dbReference type="NCBI Taxonomy" id="318479"/>
    <lineage>
        <taxon>Eukaryota</taxon>
        <taxon>Metazoa</taxon>
        <taxon>Ecdysozoa</taxon>
        <taxon>Nematoda</taxon>
        <taxon>Chromadorea</taxon>
        <taxon>Rhabditida</taxon>
        <taxon>Spirurina</taxon>
        <taxon>Dracunculoidea</taxon>
        <taxon>Dracunculidae</taxon>
        <taxon>Dracunculus</taxon>
    </lineage>
</organism>
<feature type="domain" description="Abnormal cell migration protein 18-like fibronectin type I" evidence="1">
    <location>
        <begin position="2"/>
        <end position="42"/>
    </location>
</feature>